<dbReference type="PANTHER" id="PTHR31548:SF1">
    <property type="entry name" value="LD47387P"/>
    <property type="match status" value="1"/>
</dbReference>
<evidence type="ECO:0000313" key="8">
    <source>
        <dbReference type="Proteomes" id="UP001159427"/>
    </source>
</evidence>
<feature type="transmembrane region" description="Helical" evidence="6">
    <location>
        <begin position="89"/>
        <end position="116"/>
    </location>
</feature>
<evidence type="ECO:0000256" key="2">
    <source>
        <dbReference type="ARBA" id="ARBA00005787"/>
    </source>
</evidence>
<name>A0ABN8M251_9CNID</name>
<evidence type="ECO:0000313" key="7">
    <source>
        <dbReference type="EMBL" id="CAH3020760.1"/>
    </source>
</evidence>
<dbReference type="PANTHER" id="PTHR31548">
    <property type="entry name" value="CLARIN"/>
    <property type="match status" value="1"/>
</dbReference>
<comment type="caution">
    <text evidence="7">The sequence shown here is derived from an EMBL/GenBank/DDBJ whole genome shotgun (WGS) entry which is preliminary data.</text>
</comment>
<proteinExistence type="inferred from homology"/>
<dbReference type="Pfam" id="PF25807">
    <property type="entry name" value="Clarin-2"/>
    <property type="match status" value="1"/>
</dbReference>
<keyword evidence="3 6" id="KW-0812">Transmembrane</keyword>
<protein>
    <recommendedName>
        <fullName evidence="9">Clarin-3</fullName>
    </recommendedName>
</protein>
<dbReference type="Gene3D" id="1.20.140.150">
    <property type="match status" value="1"/>
</dbReference>
<accession>A0ABN8M251</accession>
<evidence type="ECO:0000256" key="6">
    <source>
        <dbReference type="SAM" id="Phobius"/>
    </source>
</evidence>
<gene>
    <name evidence="7" type="ORF">PEVE_00008506</name>
</gene>
<feature type="transmembrane region" description="Helical" evidence="6">
    <location>
        <begin position="12"/>
        <end position="36"/>
    </location>
</feature>
<dbReference type="Proteomes" id="UP001159427">
    <property type="component" value="Unassembled WGS sequence"/>
</dbReference>
<dbReference type="InterPro" id="IPR026748">
    <property type="entry name" value="Clarin"/>
</dbReference>
<feature type="transmembrane region" description="Helical" evidence="6">
    <location>
        <begin position="179"/>
        <end position="200"/>
    </location>
</feature>
<keyword evidence="4 6" id="KW-1133">Transmembrane helix</keyword>
<evidence type="ECO:0000256" key="4">
    <source>
        <dbReference type="ARBA" id="ARBA00022989"/>
    </source>
</evidence>
<keyword evidence="5 6" id="KW-0472">Membrane</keyword>
<comment type="similarity">
    <text evidence="2">Belongs to the clarin family.</text>
</comment>
<keyword evidence="8" id="KW-1185">Reference proteome</keyword>
<sequence>MANLFKRRGTGIVTAVFAFIAFVMIVAALLSEYWVMADLERQVGNSTQKGGSKHFGMFNGVSKQDFGLGARERDFAVKDEFEGVANDDVVWATVGFCILSLAVVAILIGLTCYNEFTKPDLTICGSTGIYICCGVAFFFVIISACLFAALFEIQLKKNVLQPQDQQRGFSSTDKAQLGYSFWILLGAAGVLLLCPLIILLKNVHCTHYFKTKKHEIANVDGVMLY</sequence>
<comment type="subcellular location">
    <subcellularLocation>
        <location evidence="1">Membrane</location>
        <topology evidence="1">Multi-pass membrane protein</topology>
    </subcellularLocation>
</comment>
<evidence type="ECO:0000256" key="1">
    <source>
        <dbReference type="ARBA" id="ARBA00004141"/>
    </source>
</evidence>
<evidence type="ECO:0008006" key="9">
    <source>
        <dbReference type="Google" id="ProtNLM"/>
    </source>
</evidence>
<reference evidence="7 8" key="1">
    <citation type="submission" date="2022-05" db="EMBL/GenBank/DDBJ databases">
        <authorList>
            <consortium name="Genoscope - CEA"/>
            <person name="William W."/>
        </authorList>
    </citation>
    <scope>NUCLEOTIDE SEQUENCE [LARGE SCALE GENOMIC DNA]</scope>
</reference>
<evidence type="ECO:0000256" key="3">
    <source>
        <dbReference type="ARBA" id="ARBA00022692"/>
    </source>
</evidence>
<organism evidence="7 8">
    <name type="scientific">Porites evermanni</name>
    <dbReference type="NCBI Taxonomy" id="104178"/>
    <lineage>
        <taxon>Eukaryota</taxon>
        <taxon>Metazoa</taxon>
        <taxon>Cnidaria</taxon>
        <taxon>Anthozoa</taxon>
        <taxon>Hexacorallia</taxon>
        <taxon>Scleractinia</taxon>
        <taxon>Fungiina</taxon>
        <taxon>Poritidae</taxon>
        <taxon>Porites</taxon>
    </lineage>
</organism>
<evidence type="ECO:0000256" key="5">
    <source>
        <dbReference type="ARBA" id="ARBA00023136"/>
    </source>
</evidence>
<feature type="transmembrane region" description="Helical" evidence="6">
    <location>
        <begin position="128"/>
        <end position="151"/>
    </location>
</feature>
<dbReference type="EMBL" id="CALNXI010000158">
    <property type="protein sequence ID" value="CAH3020760.1"/>
    <property type="molecule type" value="Genomic_DNA"/>
</dbReference>